<evidence type="ECO:0000313" key="2">
    <source>
        <dbReference type="Proteomes" id="UP000275078"/>
    </source>
</evidence>
<evidence type="ECO:0000313" key="1">
    <source>
        <dbReference type="EMBL" id="RPA83400.1"/>
    </source>
</evidence>
<reference evidence="1 2" key="1">
    <citation type="journal article" date="2018" name="Nat. Ecol. Evol.">
        <title>Pezizomycetes genomes reveal the molecular basis of ectomycorrhizal truffle lifestyle.</title>
        <authorList>
            <person name="Murat C."/>
            <person name="Payen T."/>
            <person name="Noel B."/>
            <person name="Kuo A."/>
            <person name="Morin E."/>
            <person name="Chen J."/>
            <person name="Kohler A."/>
            <person name="Krizsan K."/>
            <person name="Balestrini R."/>
            <person name="Da Silva C."/>
            <person name="Montanini B."/>
            <person name="Hainaut M."/>
            <person name="Levati E."/>
            <person name="Barry K.W."/>
            <person name="Belfiori B."/>
            <person name="Cichocki N."/>
            <person name="Clum A."/>
            <person name="Dockter R.B."/>
            <person name="Fauchery L."/>
            <person name="Guy J."/>
            <person name="Iotti M."/>
            <person name="Le Tacon F."/>
            <person name="Lindquist E.A."/>
            <person name="Lipzen A."/>
            <person name="Malagnac F."/>
            <person name="Mello A."/>
            <person name="Molinier V."/>
            <person name="Miyauchi S."/>
            <person name="Poulain J."/>
            <person name="Riccioni C."/>
            <person name="Rubini A."/>
            <person name="Sitrit Y."/>
            <person name="Splivallo R."/>
            <person name="Traeger S."/>
            <person name="Wang M."/>
            <person name="Zifcakova L."/>
            <person name="Wipf D."/>
            <person name="Zambonelli A."/>
            <person name="Paolocci F."/>
            <person name="Nowrousian M."/>
            <person name="Ottonello S."/>
            <person name="Baldrian P."/>
            <person name="Spatafora J.W."/>
            <person name="Henrissat B."/>
            <person name="Nagy L.G."/>
            <person name="Aury J.M."/>
            <person name="Wincker P."/>
            <person name="Grigoriev I.V."/>
            <person name="Bonfante P."/>
            <person name="Martin F.M."/>
        </authorList>
    </citation>
    <scope>NUCLEOTIDE SEQUENCE [LARGE SCALE GENOMIC DNA]</scope>
    <source>
        <strain evidence="1 2">RN42</strain>
    </source>
</reference>
<dbReference type="EMBL" id="ML119665">
    <property type="protein sequence ID" value="RPA83400.1"/>
    <property type="molecule type" value="Genomic_DNA"/>
</dbReference>
<proteinExistence type="predicted"/>
<keyword evidence="2" id="KW-1185">Reference proteome</keyword>
<dbReference type="AlphaFoldDB" id="A0A3N4IGW8"/>
<gene>
    <name evidence="1" type="ORF">BJ508DRAFT_360611</name>
</gene>
<accession>A0A3N4IGW8</accession>
<name>A0A3N4IGW8_ASCIM</name>
<sequence length="120" mass="13314">MTERLSSTTTASSSSDSTTANCPVTYITLGPGKSLVPFCYMLALRDKASFEPVIDEIVRNGGTLLHVVPYALWLSCELTSELEEKLKSGKLECSHLLVRISQDYEWEDGLDEGGEDRFFD</sequence>
<organism evidence="1 2">
    <name type="scientific">Ascobolus immersus RN42</name>
    <dbReference type="NCBI Taxonomy" id="1160509"/>
    <lineage>
        <taxon>Eukaryota</taxon>
        <taxon>Fungi</taxon>
        <taxon>Dikarya</taxon>
        <taxon>Ascomycota</taxon>
        <taxon>Pezizomycotina</taxon>
        <taxon>Pezizomycetes</taxon>
        <taxon>Pezizales</taxon>
        <taxon>Ascobolaceae</taxon>
        <taxon>Ascobolus</taxon>
    </lineage>
</organism>
<dbReference type="Proteomes" id="UP000275078">
    <property type="component" value="Unassembled WGS sequence"/>
</dbReference>
<protein>
    <submittedName>
        <fullName evidence="1">Uncharacterized protein</fullName>
    </submittedName>
</protein>